<reference evidence="1 2" key="1">
    <citation type="submission" date="2022-10" db="EMBL/GenBank/DDBJ databases">
        <title>Comparative genomic analysis of Cohnella hashimotonis sp. nov., isolated from the International Space Station.</title>
        <authorList>
            <person name="Simpson A."/>
            <person name="Venkateswaran K."/>
        </authorList>
    </citation>
    <scope>NUCLEOTIDE SEQUENCE [LARGE SCALE GENOMIC DNA]</scope>
    <source>
        <strain evidence="1 2">DSM 18997</strain>
    </source>
</reference>
<proteinExistence type="predicted"/>
<dbReference type="EMBL" id="JAPDHZ010000004">
    <property type="protein sequence ID" value="MDG0793343.1"/>
    <property type="molecule type" value="Genomic_DNA"/>
</dbReference>
<evidence type="ECO:0000313" key="1">
    <source>
        <dbReference type="EMBL" id="MDG0793343.1"/>
    </source>
</evidence>
<accession>A0A9X4KJS7</accession>
<organism evidence="1 2">
    <name type="scientific">Cohnella ginsengisoli</name>
    <dbReference type="NCBI Taxonomy" id="425004"/>
    <lineage>
        <taxon>Bacteria</taxon>
        <taxon>Bacillati</taxon>
        <taxon>Bacillota</taxon>
        <taxon>Bacilli</taxon>
        <taxon>Bacillales</taxon>
        <taxon>Paenibacillaceae</taxon>
        <taxon>Cohnella</taxon>
    </lineage>
</organism>
<dbReference type="Proteomes" id="UP001153387">
    <property type="component" value="Unassembled WGS sequence"/>
</dbReference>
<protein>
    <submittedName>
        <fullName evidence="1">Uncharacterized protein</fullName>
    </submittedName>
</protein>
<name>A0A9X4KJS7_9BACL</name>
<sequence length="64" mass="6821">MNVRKQDRTRGTAKLLIIAGATVTLAGCSLFPKPEDTAPVLTTVYAPSVGQDVYSSLSPSHFLE</sequence>
<dbReference type="PROSITE" id="PS51257">
    <property type="entry name" value="PROKAR_LIPOPROTEIN"/>
    <property type="match status" value="1"/>
</dbReference>
<dbReference type="AlphaFoldDB" id="A0A9X4KJS7"/>
<keyword evidence="2" id="KW-1185">Reference proteome</keyword>
<gene>
    <name evidence="1" type="ORF">OMP38_22720</name>
</gene>
<comment type="caution">
    <text evidence="1">The sequence shown here is derived from an EMBL/GenBank/DDBJ whole genome shotgun (WGS) entry which is preliminary data.</text>
</comment>
<evidence type="ECO:0000313" key="2">
    <source>
        <dbReference type="Proteomes" id="UP001153387"/>
    </source>
</evidence>
<dbReference type="RefSeq" id="WP_277567142.1">
    <property type="nucleotide sequence ID" value="NZ_JAPDHZ010000004.1"/>
</dbReference>